<evidence type="ECO:0000313" key="2">
    <source>
        <dbReference type="EMBL" id="KAJ8918125.1"/>
    </source>
</evidence>
<gene>
    <name evidence="2" type="ORF">NQ315_011582</name>
</gene>
<keyword evidence="1" id="KW-0472">Membrane</keyword>
<dbReference type="AlphaFoldDB" id="A0AAV8VW27"/>
<organism evidence="2 3">
    <name type="scientific">Exocentrus adspersus</name>
    <dbReference type="NCBI Taxonomy" id="1586481"/>
    <lineage>
        <taxon>Eukaryota</taxon>
        <taxon>Metazoa</taxon>
        <taxon>Ecdysozoa</taxon>
        <taxon>Arthropoda</taxon>
        <taxon>Hexapoda</taxon>
        <taxon>Insecta</taxon>
        <taxon>Pterygota</taxon>
        <taxon>Neoptera</taxon>
        <taxon>Endopterygota</taxon>
        <taxon>Coleoptera</taxon>
        <taxon>Polyphaga</taxon>
        <taxon>Cucujiformia</taxon>
        <taxon>Chrysomeloidea</taxon>
        <taxon>Cerambycidae</taxon>
        <taxon>Lamiinae</taxon>
        <taxon>Acanthocinini</taxon>
        <taxon>Exocentrus</taxon>
    </lineage>
</organism>
<proteinExistence type="predicted"/>
<feature type="transmembrane region" description="Helical" evidence="1">
    <location>
        <begin position="16"/>
        <end position="36"/>
    </location>
</feature>
<accession>A0AAV8VW27</accession>
<keyword evidence="3" id="KW-1185">Reference proteome</keyword>
<sequence>MEISALMEEVELEGAMVIPVPHLYMGVIKLVCYLLSPRPDVRVINRLYLRELAITDTGLTKSPACSFLISQTLS</sequence>
<protein>
    <submittedName>
        <fullName evidence="2">Uncharacterized protein</fullName>
    </submittedName>
</protein>
<dbReference type="EMBL" id="JANEYG010000028">
    <property type="protein sequence ID" value="KAJ8918125.1"/>
    <property type="molecule type" value="Genomic_DNA"/>
</dbReference>
<evidence type="ECO:0000256" key="1">
    <source>
        <dbReference type="SAM" id="Phobius"/>
    </source>
</evidence>
<evidence type="ECO:0000313" key="3">
    <source>
        <dbReference type="Proteomes" id="UP001159042"/>
    </source>
</evidence>
<comment type="caution">
    <text evidence="2">The sequence shown here is derived from an EMBL/GenBank/DDBJ whole genome shotgun (WGS) entry which is preliminary data.</text>
</comment>
<keyword evidence="1" id="KW-1133">Transmembrane helix</keyword>
<keyword evidence="1" id="KW-0812">Transmembrane</keyword>
<dbReference type="Proteomes" id="UP001159042">
    <property type="component" value="Unassembled WGS sequence"/>
</dbReference>
<reference evidence="2 3" key="1">
    <citation type="journal article" date="2023" name="Insect Mol. Biol.">
        <title>Genome sequencing provides insights into the evolution of gene families encoding plant cell wall-degrading enzymes in longhorned beetles.</title>
        <authorList>
            <person name="Shin N.R."/>
            <person name="Okamura Y."/>
            <person name="Kirsch R."/>
            <person name="Pauchet Y."/>
        </authorList>
    </citation>
    <scope>NUCLEOTIDE SEQUENCE [LARGE SCALE GENOMIC DNA]</scope>
    <source>
        <strain evidence="2">EAD_L_NR</strain>
    </source>
</reference>
<name>A0AAV8VW27_9CUCU</name>